<dbReference type="STRING" id="574650.SAMN04487966_102221"/>
<protein>
    <submittedName>
        <fullName evidence="2">Uncharacterized protein</fullName>
    </submittedName>
</protein>
<evidence type="ECO:0000313" key="3">
    <source>
        <dbReference type="Proteomes" id="UP000198881"/>
    </source>
</evidence>
<reference evidence="2 3" key="1">
    <citation type="submission" date="2016-10" db="EMBL/GenBank/DDBJ databases">
        <authorList>
            <person name="de Groot N.N."/>
        </authorList>
    </citation>
    <scope>NUCLEOTIDE SEQUENCE [LARGE SCALE GENOMIC DNA]</scope>
    <source>
        <strain evidence="2 3">CGMCC 1.7054</strain>
    </source>
</reference>
<feature type="region of interest" description="Disordered" evidence="1">
    <location>
        <begin position="88"/>
        <end position="108"/>
    </location>
</feature>
<sequence length="237" mass="25697">MARGFKSTPRGFVAELNRPERRLLRTLFNDVIELLGAGETVHPVTPEQDARTAGDQSDPLTTAASDRQASTTDDDAAFWSIIGDWDPAAPDAQGRLPEDGLSVEPTRQAPTDPALARLLPAGVKDDEHAAGAFRAATEDAVRSAKTADLQRAAAALQSSLIVLDESSAVSFSRALNDVRLVLSARLDIQDEEDAARVHEIDDWALAQDVESYMALLYNFTTWLQDTLMLALSSRLPD</sequence>
<dbReference type="Proteomes" id="UP000198881">
    <property type="component" value="Unassembled WGS sequence"/>
</dbReference>
<feature type="compositionally biased region" description="Polar residues" evidence="1">
    <location>
        <begin position="54"/>
        <end position="71"/>
    </location>
</feature>
<proteinExistence type="predicted"/>
<evidence type="ECO:0000256" key="1">
    <source>
        <dbReference type="SAM" id="MobiDB-lite"/>
    </source>
</evidence>
<dbReference type="AlphaFoldDB" id="A0A1I7MGW9"/>
<accession>A0A1I7MGW9</accession>
<feature type="region of interest" description="Disordered" evidence="1">
    <location>
        <begin position="39"/>
        <end position="73"/>
    </location>
</feature>
<dbReference type="Pfam" id="PF09438">
    <property type="entry name" value="DUF2017"/>
    <property type="match status" value="1"/>
</dbReference>
<name>A0A1I7MGW9_9MICC</name>
<dbReference type="RefSeq" id="WP_177227815.1">
    <property type="nucleotide sequence ID" value="NZ_FPCG01000002.1"/>
</dbReference>
<evidence type="ECO:0000313" key="2">
    <source>
        <dbReference type="EMBL" id="SFV21173.1"/>
    </source>
</evidence>
<gene>
    <name evidence="2" type="ORF">SAMN04487966_102221</name>
</gene>
<organism evidence="2 3">
    <name type="scientific">Micrococcus terreus</name>
    <dbReference type="NCBI Taxonomy" id="574650"/>
    <lineage>
        <taxon>Bacteria</taxon>
        <taxon>Bacillati</taxon>
        <taxon>Actinomycetota</taxon>
        <taxon>Actinomycetes</taxon>
        <taxon>Micrococcales</taxon>
        <taxon>Micrococcaceae</taxon>
        <taxon>Micrococcus</taxon>
    </lineage>
</organism>
<dbReference type="InterPro" id="IPR018561">
    <property type="entry name" value="AosR"/>
</dbReference>
<keyword evidence="3" id="KW-1185">Reference proteome</keyword>
<dbReference type="EMBL" id="FPCG01000002">
    <property type="protein sequence ID" value="SFV21173.1"/>
    <property type="molecule type" value="Genomic_DNA"/>
</dbReference>